<protein>
    <submittedName>
        <fullName evidence="1">Uncharacterized protein</fullName>
    </submittedName>
</protein>
<evidence type="ECO:0000313" key="2">
    <source>
        <dbReference type="Proteomes" id="UP001302602"/>
    </source>
</evidence>
<reference evidence="1" key="1">
    <citation type="journal article" date="2023" name="Mol. Phylogenet. Evol.">
        <title>Genome-scale phylogeny and comparative genomics of the fungal order Sordariales.</title>
        <authorList>
            <person name="Hensen N."/>
            <person name="Bonometti L."/>
            <person name="Westerberg I."/>
            <person name="Brannstrom I.O."/>
            <person name="Guillou S."/>
            <person name="Cros-Aarteil S."/>
            <person name="Calhoun S."/>
            <person name="Haridas S."/>
            <person name="Kuo A."/>
            <person name="Mondo S."/>
            <person name="Pangilinan J."/>
            <person name="Riley R."/>
            <person name="LaButti K."/>
            <person name="Andreopoulos B."/>
            <person name="Lipzen A."/>
            <person name="Chen C."/>
            <person name="Yan M."/>
            <person name="Daum C."/>
            <person name="Ng V."/>
            <person name="Clum A."/>
            <person name="Steindorff A."/>
            <person name="Ohm R.A."/>
            <person name="Martin F."/>
            <person name="Silar P."/>
            <person name="Natvig D.O."/>
            <person name="Lalanne C."/>
            <person name="Gautier V."/>
            <person name="Ament-Velasquez S.L."/>
            <person name="Kruys A."/>
            <person name="Hutchinson M.I."/>
            <person name="Powell A.J."/>
            <person name="Barry K."/>
            <person name="Miller A.N."/>
            <person name="Grigoriev I.V."/>
            <person name="Debuchy R."/>
            <person name="Gladieux P."/>
            <person name="Hiltunen Thoren M."/>
            <person name="Johannesson H."/>
        </authorList>
    </citation>
    <scope>NUCLEOTIDE SEQUENCE</scope>
    <source>
        <strain evidence="1">CBS 731.68</strain>
    </source>
</reference>
<dbReference type="RefSeq" id="XP_062647522.1">
    <property type="nucleotide sequence ID" value="XM_062787304.1"/>
</dbReference>
<dbReference type="GeneID" id="87824074"/>
<gene>
    <name evidence="1" type="ORF">N657DRAFT_423383</name>
</gene>
<reference evidence="1" key="2">
    <citation type="submission" date="2023-05" db="EMBL/GenBank/DDBJ databases">
        <authorList>
            <consortium name="Lawrence Berkeley National Laboratory"/>
            <person name="Steindorff A."/>
            <person name="Hensen N."/>
            <person name="Bonometti L."/>
            <person name="Westerberg I."/>
            <person name="Brannstrom I.O."/>
            <person name="Guillou S."/>
            <person name="Cros-Aarteil S."/>
            <person name="Calhoun S."/>
            <person name="Haridas S."/>
            <person name="Kuo A."/>
            <person name="Mondo S."/>
            <person name="Pangilinan J."/>
            <person name="Riley R."/>
            <person name="Labutti K."/>
            <person name="Andreopoulos B."/>
            <person name="Lipzen A."/>
            <person name="Chen C."/>
            <person name="Yanf M."/>
            <person name="Daum C."/>
            <person name="Ng V."/>
            <person name="Clum A."/>
            <person name="Ohm R."/>
            <person name="Martin F."/>
            <person name="Silar P."/>
            <person name="Natvig D."/>
            <person name="Lalanne C."/>
            <person name="Gautier V."/>
            <person name="Ament-Velasquez S.L."/>
            <person name="Kruys A."/>
            <person name="Hutchinson M.I."/>
            <person name="Powell A.J."/>
            <person name="Barry K."/>
            <person name="Miller A.N."/>
            <person name="Grigoriev I.V."/>
            <person name="Debuchy R."/>
            <person name="Gladieux P."/>
            <person name="Thoren M.H."/>
            <person name="Johannesson H."/>
        </authorList>
    </citation>
    <scope>NUCLEOTIDE SEQUENCE</scope>
    <source>
        <strain evidence="1">CBS 731.68</strain>
    </source>
</reference>
<proteinExistence type="predicted"/>
<sequence>MTQIYCTRPSNLCYSFRLGNLRHGKRHESNNKTTTQERLVVGEGDAQGSIYWALKMTSHPCCVFAMRSEIHHSHASARILWHWILAPGVQGPDSRRNLVGHNGSRWVAAESCKGSRYLHPAARALDRCLGTEKFVLLIFPPTFLQGQKR</sequence>
<accession>A0AAN6U1X5</accession>
<evidence type="ECO:0000313" key="1">
    <source>
        <dbReference type="EMBL" id="KAK4123751.1"/>
    </source>
</evidence>
<dbReference type="AlphaFoldDB" id="A0AAN6U1X5"/>
<dbReference type="EMBL" id="MU853228">
    <property type="protein sequence ID" value="KAK4123751.1"/>
    <property type="molecule type" value="Genomic_DNA"/>
</dbReference>
<keyword evidence="2" id="KW-1185">Reference proteome</keyword>
<comment type="caution">
    <text evidence="1">The sequence shown here is derived from an EMBL/GenBank/DDBJ whole genome shotgun (WGS) entry which is preliminary data.</text>
</comment>
<organism evidence="1 2">
    <name type="scientific">Parathielavia appendiculata</name>
    <dbReference type="NCBI Taxonomy" id="2587402"/>
    <lineage>
        <taxon>Eukaryota</taxon>
        <taxon>Fungi</taxon>
        <taxon>Dikarya</taxon>
        <taxon>Ascomycota</taxon>
        <taxon>Pezizomycotina</taxon>
        <taxon>Sordariomycetes</taxon>
        <taxon>Sordariomycetidae</taxon>
        <taxon>Sordariales</taxon>
        <taxon>Chaetomiaceae</taxon>
        <taxon>Parathielavia</taxon>
    </lineage>
</organism>
<name>A0AAN6U1X5_9PEZI</name>
<dbReference type="Proteomes" id="UP001302602">
    <property type="component" value="Unassembled WGS sequence"/>
</dbReference>